<feature type="domain" description="MULE transposase" evidence="1">
    <location>
        <begin position="277"/>
        <end position="368"/>
    </location>
</feature>
<proteinExistence type="predicted"/>
<dbReference type="PANTHER" id="PTHR31569:SF4">
    <property type="entry name" value="SWIM-TYPE DOMAIN-CONTAINING PROTEIN"/>
    <property type="match status" value="1"/>
</dbReference>
<name>A0A0N5C9K3_STREA</name>
<sequence length="540" mass="63419">MLTILESNDIFGKHKFSAEVVNELYKLWTENEKLSLVETIKKLRDTFESENSIPSKTTMSKLKQNFLKYKNKNNSVNSNSNNDVDDTNNEDFQWISLKSYDINYDDNIILTINGPEENFLNKKGYSFKNDEQICRRYCNKCNSIRSLNKEGGIVFFGQKHFDNCLPRSVVELIFRLLQKYYSNMVSTYIYTPISAYKKLMYDLNNILKKENVCFDDYLKVYKIPEKVSIVNNFRKLNTVPLEIVSANDNNIIELKENNIIIYFDHRWIQKICSSEYIIMDGTFKSCPNHYAQLYAIHIVDSRNRISYSVFYAILPAKDEEAYKVMLQYFKSIVGNLRSVTFIIDKEFAMMSALTEIFNESYVKICLWHYRRAICKKLRSCSLLPNKNVLKNILKTRSNSKAMEEYDNKVLLKKMVFNFPFIKKEDMALAYTTIISPLCRKIKNGLVFSSYFLRNWVEGRKSYNNNMICHYDTEIRTTSVAESFHSALNRSSLIATKPSLKDLLNVLHIIDNESLMRAQYMLFMNQNQRVLCEIILNMNIV</sequence>
<dbReference type="PANTHER" id="PTHR31569">
    <property type="entry name" value="SWIM-TYPE DOMAIN-CONTAINING PROTEIN"/>
    <property type="match status" value="1"/>
</dbReference>
<dbReference type="InterPro" id="IPR018289">
    <property type="entry name" value="MULE_transposase_dom"/>
</dbReference>
<evidence type="ECO:0000313" key="2">
    <source>
        <dbReference type="Proteomes" id="UP000046392"/>
    </source>
</evidence>
<reference evidence="3" key="1">
    <citation type="submission" date="2017-02" db="UniProtKB">
        <authorList>
            <consortium name="WormBaseParasite"/>
        </authorList>
    </citation>
    <scope>IDENTIFICATION</scope>
</reference>
<evidence type="ECO:0000259" key="1">
    <source>
        <dbReference type="Pfam" id="PF10551"/>
    </source>
</evidence>
<evidence type="ECO:0000313" key="3">
    <source>
        <dbReference type="WBParaSite" id="SPAL_0001458500.1"/>
    </source>
</evidence>
<dbReference type="Proteomes" id="UP000046392">
    <property type="component" value="Unplaced"/>
</dbReference>
<organism evidence="2 3">
    <name type="scientific">Strongyloides papillosus</name>
    <name type="common">Intestinal threadworm</name>
    <dbReference type="NCBI Taxonomy" id="174720"/>
    <lineage>
        <taxon>Eukaryota</taxon>
        <taxon>Metazoa</taxon>
        <taxon>Ecdysozoa</taxon>
        <taxon>Nematoda</taxon>
        <taxon>Chromadorea</taxon>
        <taxon>Rhabditida</taxon>
        <taxon>Tylenchina</taxon>
        <taxon>Panagrolaimomorpha</taxon>
        <taxon>Strongyloidoidea</taxon>
        <taxon>Strongyloididae</taxon>
        <taxon>Strongyloides</taxon>
    </lineage>
</organism>
<dbReference type="WBParaSite" id="SPAL_0001458500.1">
    <property type="protein sequence ID" value="SPAL_0001458500.1"/>
    <property type="gene ID" value="SPAL_0001458500"/>
</dbReference>
<dbReference type="Pfam" id="PF10551">
    <property type="entry name" value="MULE"/>
    <property type="match status" value="1"/>
</dbReference>
<protein>
    <submittedName>
        <fullName evidence="3">MULE domain-containing protein</fullName>
    </submittedName>
</protein>
<keyword evidence="2" id="KW-1185">Reference proteome</keyword>
<dbReference type="AlphaFoldDB" id="A0A0N5C9K3"/>
<dbReference type="InterPro" id="IPR052579">
    <property type="entry name" value="Zinc_finger_SWIM"/>
</dbReference>
<accession>A0A0N5C9K3</accession>
<dbReference type="STRING" id="174720.A0A0N5C9K3"/>